<dbReference type="Pfam" id="PF13302">
    <property type="entry name" value="Acetyltransf_3"/>
    <property type="match status" value="1"/>
</dbReference>
<dbReference type="EMBL" id="JBHUNF010000004">
    <property type="protein sequence ID" value="MFD2675158.1"/>
    <property type="molecule type" value="Genomic_DNA"/>
</dbReference>
<gene>
    <name evidence="2" type="ORF">ACFSUQ_07615</name>
</gene>
<dbReference type="GO" id="GO:0016746">
    <property type="term" value="F:acyltransferase activity"/>
    <property type="evidence" value="ECO:0007669"/>
    <property type="project" value="UniProtKB-KW"/>
</dbReference>
<evidence type="ECO:0000259" key="1">
    <source>
        <dbReference type="Pfam" id="PF13302"/>
    </source>
</evidence>
<sequence>MTQSAHTDVLAAGARPELPGADAVLEGARIRLEPLTEAGIRELAPILRVPEVFAGGFGGGPAAYPADDDAFVAWFGGYHPAGPTARSYLVRDAQTDLAVGTTSLYQANAARGSVTIGYTAYAPLAWGSHVNPDAKHTLLAAAFDGGFHRVTFELDARNERSAAAVRKLGATQDALLREDRQRADGTWRSTLVFSILVDEWPQVAAGLQQRIRTA</sequence>
<dbReference type="SUPFAM" id="SSF55729">
    <property type="entry name" value="Acyl-CoA N-acyltransferases (Nat)"/>
    <property type="match status" value="1"/>
</dbReference>
<dbReference type="RefSeq" id="WP_066059193.1">
    <property type="nucleotide sequence ID" value="NZ_JBHUNF010000004.1"/>
</dbReference>
<dbReference type="PANTHER" id="PTHR43610">
    <property type="entry name" value="BLL6696 PROTEIN"/>
    <property type="match status" value="1"/>
</dbReference>
<dbReference type="InterPro" id="IPR016181">
    <property type="entry name" value="Acyl_CoA_acyltransferase"/>
</dbReference>
<organism evidence="2 3">
    <name type="scientific">Gulosibacter bifidus</name>
    <dbReference type="NCBI Taxonomy" id="272239"/>
    <lineage>
        <taxon>Bacteria</taxon>
        <taxon>Bacillati</taxon>
        <taxon>Actinomycetota</taxon>
        <taxon>Actinomycetes</taxon>
        <taxon>Micrococcales</taxon>
        <taxon>Microbacteriaceae</taxon>
        <taxon>Gulosibacter</taxon>
    </lineage>
</organism>
<dbReference type="InterPro" id="IPR000182">
    <property type="entry name" value="GNAT_dom"/>
</dbReference>
<feature type="domain" description="N-acetyltransferase" evidence="1">
    <location>
        <begin position="29"/>
        <end position="171"/>
    </location>
</feature>
<accession>A0ABW5RJR7</accession>
<keyword evidence="3" id="KW-1185">Reference proteome</keyword>
<protein>
    <submittedName>
        <fullName evidence="2">GNAT family N-acetyltransferase</fullName>
        <ecNumber evidence="2">2.3.-.-</ecNumber>
    </submittedName>
</protein>
<keyword evidence="2" id="KW-0012">Acyltransferase</keyword>
<evidence type="ECO:0000313" key="3">
    <source>
        <dbReference type="Proteomes" id="UP001597453"/>
    </source>
</evidence>
<evidence type="ECO:0000313" key="2">
    <source>
        <dbReference type="EMBL" id="MFD2675158.1"/>
    </source>
</evidence>
<reference evidence="3" key="1">
    <citation type="journal article" date="2019" name="Int. J. Syst. Evol. Microbiol.">
        <title>The Global Catalogue of Microorganisms (GCM) 10K type strain sequencing project: providing services to taxonomists for standard genome sequencing and annotation.</title>
        <authorList>
            <consortium name="The Broad Institute Genomics Platform"/>
            <consortium name="The Broad Institute Genome Sequencing Center for Infectious Disease"/>
            <person name="Wu L."/>
            <person name="Ma J."/>
        </authorList>
    </citation>
    <scope>NUCLEOTIDE SEQUENCE [LARGE SCALE GENOMIC DNA]</scope>
    <source>
        <strain evidence="3">TISTR 1511</strain>
    </source>
</reference>
<dbReference type="PANTHER" id="PTHR43610:SF1">
    <property type="entry name" value="N-ACETYLTRANSFERASE DOMAIN-CONTAINING PROTEIN"/>
    <property type="match status" value="1"/>
</dbReference>
<dbReference type="Gene3D" id="3.40.630.30">
    <property type="match status" value="1"/>
</dbReference>
<proteinExistence type="predicted"/>
<keyword evidence="2" id="KW-0808">Transferase</keyword>
<dbReference type="EC" id="2.3.-.-" evidence="2"/>
<comment type="caution">
    <text evidence="2">The sequence shown here is derived from an EMBL/GenBank/DDBJ whole genome shotgun (WGS) entry which is preliminary data.</text>
</comment>
<dbReference type="Proteomes" id="UP001597453">
    <property type="component" value="Unassembled WGS sequence"/>
</dbReference>
<name>A0ABW5RJR7_9MICO</name>